<accession>D4DRK8</accession>
<protein>
    <submittedName>
        <fullName evidence="1">Uncharacterized protein</fullName>
    </submittedName>
</protein>
<sequence>MIQSNIFQKAESEILPFFSIRRISLLRFIDFVFPLQLDGSF</sequence>
<name>D4DRK8_NEIEG</name>
<evidence type="ECO:0000313" key="2">
    <source>
        <dbReference type="Proteomes" id="UP000005536"/>
    </source>
</evidence>
<reference evidence="1 2" key="1">
    <citation type="submission" date="2010-02" db="EMBL/GenBank/DDBJ databases">
        <authorList>
            <person name="Weinstock G."/>
            <person name="Sodergren E."/>
            <person name="Clifton S."/>
            <person name="Fulton L."/>
            <person name="Fulton B."/>
            <person name="Courtney L."/>
            <person name="Fronick C."/>
            <person name="Harrison M."/>
            <person name="Strong C."/>
            <person name="Farmer C."/>
            <person name="Delahaunty K."/>
            <person name="Markovic C."/>
            <person name="Hall O."/>
            <person name="Minx P."/>
            <person name="Tomlinson C."/>
            <person name="Mitreva M."/>
            <person name="Nelson J."/>
            <person name="Hou S."/>
            <person name="Wollam A."/>
            <person name="Pepin K.H."/>
            <person name="Johnson M."/>
            <person name="Bhonagiri V."/>
            <person name="Zhang X."/>
            <person name="Suruliraj S."/>
            <person name="Warren W."/>
            <person name="Chinwalla A."/>
            <person name="Mardis E.R."/>
            <person name="Wilson R.K."/>
        </authorList>
    </citation>
    <scope>NUCLEOTIDE SEQUENCE [LARGE SCALE GENOMIC DNA]</scope>
    <source>
        <strain evidence="1 2">ATCC 29315</strain>
    </source>
</reference>
<organism evidence="1 2">
    <name type="scientific">Neisseria elongata subsp. glycolytica ATCC 29315</name>
    <dbReference type="NCBI Taxonomy" id="546263"/>
    <lineage>
        <taxon>Bacteria</taxon>
        <taxon>Pseudomonadati</taxon>
        <taxon>Pseudomonadota</taxon>
        <taxon>Betaproteobacteria</taxon>
        <taxon>Neisseriales</taxon>
        <taxon>Neisseriaceae</taxon>
        <taxon>Neisseria</taxon>
    </lineage>
</organism>
<comment type="caution">
    <text evidence="1">The sequence shown here is derived from an EMBL/GenBank/DDBJ whole genome shotgun (WGS) entry which is preliminary data.</text>
</comment>
<evidence type="ECO:0000313" key="1">
    <source>
        <dbReference type="EMBL" id="EFE49610.1"/>
    </source>
</evidence>
<gene>
    <name evidence="1" type="ORF">NEIELOOT_01701</name>
</gene>
<dbReference type="EMBL" id="ADBF01000043">
    <property type="protein sequence ID" value="EFE49610.1"/>
    <property type="molecule type" value="Genomic_DNA"/>
</dbReference>
<proteinExistence type="predicted"/>
<dbReference type="AlphaFoldDB" id="D4DRK8"/>
<dbReference type="Proteomes" id="UP000005536">
    <property type="component" value="Unassembled WGS sequence"/>
</dbReference>